<keyword evidence="1" id="KW-0472">Membrane</keyword>
<dbReference type="InterPro" id="IPR013486">
    <property type="entry name" value="SpoIID/LytB"/>
</dbReference>
<evidence type="ECO:0000313" key="3">
    <source>
        <dbReference type="EMBL" id="VUX17318.1"/>
    </source>
</evidence>
<evidence type="ECO:0000259" key="2">
    <source>
        <dbReference type="Pfam" id="PF08486"/>
    </source>
</evidence>
<feature type="domain" description="Sporulation stage II protein D amidase enhancer LytB N-terminal" evidence="2">
    <location>
        <begin position="148"/>
        <end position="216"/>
    </location>
</feature>
<dbReference type="GO" id="GO:0030435">
    <property type="term" value="P:sporulation resulting in formation of a cellular spore"/>
    <property type="evidence" value="ECO:0007669"/>
    <property type="project" value="InterPro"/>
</dbReference>
<name>A0A564UCL6_9FIRM</name>
<evidence type="ECO:0000313" key="4">
    <source>
        <dbReference type="Proteomes" id="UP000406184"/>
    </source>
</evidence>
<accession>A0A564UCL6</accession>
<organism evidence="3 4">
    <name type="scientific">Faecalibacterium prausnitzii</name>
    <dbReference type="NCBI Taxonomy" id="853"/>
    <lineage>
        <taxon>Bacteria</taxon>
        <taxon>Bacillati</taxon>
        <taxon>Bacillota</taxon>
        <taxon>Clostridia</taxon>
        <taxon>Eubacteriales</taxon>
        <taxon>Oscillospiraceae</taxon>
        <taxon>Faecalibacterium</taxon>
    </lineage>
</organism>
<dbReference type="NCBIfam" id="TIGR02669">
    <property type="entry name" value="SpoIID_LytB"/>
    <property type="match status" value="1"/>
</dbReference>
<feature type="transmembrane region" description="Helical" evidence="1">
    <location>
        <begin position="59"/>
        <end position="77"/>
    </location>
</feature>
<dbReference type="EMBL" id="CABHMY010000133">
    <property type="protein sequence ID" value="VUX17318.1"/>
    <property type="molecule type" value="Genomic_DNA"/>
</dbReference>
<keyword evidence="1" id="KW-1133">Transmembrane helix</keyword>
<proteinExistence type="predicted"/>
<sequence>MLYCITIPAACKGVFSHFCTTSVLAVGGAVCYTDNNYKKVQKPQEEMTVKQSLSFARRLTALVLAAVMLCVAVPAAFAEDAAPGATTIGGANTTLIPEEEENCLSWLFGSKDKITLPYLNIKGKGLRRNLSLDLVDCLVGITYTELGAIGSYVSAGAAQEAWKAQAVAIHSYLEYHKQYGSSANALIYTPVEDIPSSARAAIRKAVESVKDEVLTYNGSVIDAVWSASAGYNTQTGVYGTCSSLDAWGSDVPYLKSVESPYERQYHEKMRRIIGKDYDYVEYNDSRTGEPYQSADTTHKDLGGFVQYNTLVSNGRSYRYIGQFVSSRYCFDFSTDAAGVPCMYYYGFGHGVGMSQCGAVGYAAEEGMGYRDILKHYYSGVSIRTVGSGTSSGGGLFGWLRRLLGM</sequence>
<evidence type="ECO:0000256" key="1">
    <source>
        <dbReference type="SAM" id="Phobius"/>
    </source>
</evidence>
<dbReference type="AlphaFoldDB" id="A0A564UCL6"/>
<protein>
    <submittedName>
        <fullName evidence="3">SpoIID_LytB: SpoIID/LytB domain protein</fullName>
    </submittedName>
</protein>
<dbReference type="Proteomes" id="UP000406184">
    <property type="component" value="Unassembled WGS sequence"/>
</dbReference>
<keyword evidence="4" id="KW-1185">Reference proteome</keyword>
<dbReference type="Pfam" id="PF08486">
    <property type="entry name" value="SpoIID"/>
    <property type="match status" value="1"/>
</dbReference>
<keyword evidence="1" id="KW-0812">Transmembrane</keyword>
<gene>
    <name evidence="3" type="ORF">FPPS064S07_01294</name>
</gene>
<dbReference type="InterPro" id="IPR013693">
    <property type="entry name" value="SpoIID/LytB_N"/>
</dbReference>
<reference evidence="3 4" key="1">
    <citation type="submission" date="2019-07" db="EMBL/GenBank/DDBJ databases">
        <authorList>
            <person name="Hibberd C M."/>
            <person name="Gehrig L. J."/>
            <person name="Chang H.-W."/>
            <person name="Venkatesh S."/>
        </authorList>
    </citation>
    <scope>NUCLEOTIDE SEQUENCE [LARGE SCALE GENOMIC DNA]</scope>
    <source>
        <strain evidence="3">Faecalibacterium_prausnitzii_JG_BgPS064</strain>
    </source>
</reference>